<name>A0A8T2IPG8_9PIPI</name>
<evidence type="ECO:0000259" key="14">
    <source>
        <dbReference type="PROSITE" id="PS50262"/>
    </source>
</evidence>
<comment type="subcellular location">
    <subcellularLocation>
        <location evidence="1">Cell membrane</location>
        <topology evidence="1">Multi-pass membrane protein</topology>
    </subcellularLocation>
</comment>
<keyword evidence="2" id="KW-1003">Cell membrane</keyword>
<keyword evidence="3" id="KW-0716">Sensory transduction</keyword>
<dbReference type="InterPro" id="IPR052921">
    <property type="entry name" value="GPCR1_Superfamily_Member"/>
</dbReference>
<dbReference type="PANTHER" id="PTHR26451:SF860">
    <property type="entry name" value="ODORANT RECEPTOR-RELATED"/>
    <property type="match status" value="1"/>
</dbReference>
<dbReference type="GO" id="GO:0004930">
    <property type="term" value="F:G protein-coupled receptor activity"/>
    <property type="evidence" value="ECO:0007669"/>
    <property type="project" value="UniProtKB-KW"/>
</dbReference>
<dbReference type="Gene3D" id="1.20.1070.10">
    <property type="entry name" value="Rhodopsin 7-helix transmembrane proteins"/>
    <property type="match status" value="1"/>
</dbReference>
<dbReference type="GO" id="GO:0004984">
    <property type="term" value="F:olfactory receptor activity"/>
    <property type="evidence" value="ECO:0007669"/>
    <property type="project" value="InterPro"/>
</dbReference>
<evidence type="ECO:0000256" key="2">
    <source>
        <dbReference type="ARBA" id="ARBA00022475"/>
    </source>
</evidence>
<keyword evidence="12" id="KW-0807">Transducer</keyword>
<dbReference type="InterPro" id="IPR000276">
    <property type="entry name" value="GPCR_Rhodpsn"/>
</dbReference>
<evidence type="ECO:0000256" key="8">
    <source>
        <dbReference type="ARBA" id="ARBA00023136"/>
    </source>
</evidence>
<feature type="transmembrane region" description="Helical" evidence="13">
    <location>
        <begin position="196"/>
        <end position="218"/>
    </location>
</feature>
<dbReference type="Proteomes" id="UP000812440">
    <property type="component" value="Unassembled WGS sequence"/>
</dbReference>
<keyword evidence="5" id="KW-0552">Olfaction</keyword>
<evidence type="ECO:0000256" key="9">
    <source>
        <dbReference type="ARBA" id="ARBA00023157"/>
    </source>
</evidence>
<dbReference type="PROSITE" id="PS00237">
    <property type="entry name" value="G_PROTEIN_RECEP_F1_1"/>
    <property type="match status" value="1"/>
</dbReference>
<evidence type="ECO:0000256" key="10">
    <source>
        <dbReference type="ARBA" id="ARBA00023170"/>
    </source>
</evidence>
<dbReference type="InterPro" id="IPR017452">
    <property type="entry name" value="GPCR_Rhodpsn_7TM"/>
</dbReference>
<dbReference type="EMBL" id="JAACNH010000015">
    <property type="protein sequence ID" value="KAG8432036.1"/>
    <property type="molecule type" value="Genomic_DNA"/>
</dbReference>
<dbReference type="PANTHER" id="PTHR26451">
    <property type="entry name" value="G_PROTEIN_RECEP_F1_2 DOMAIN-CONTAINING PROTEIN"/>
    <property type="match status" value="1"/>
</dbReference>
<gene>
    <name evidence="15" type="ORF">GDO86_019942</name>
</gene>
<dbReference type="AlphaFoldDB" id="A0A8T2IPG8"/>
<keyword evidence="11" id="KW-0325">Glycoprotein</keyword>
<evidence type="ECO:0000256" key="5">
    <source>
        <dbReference type="ARBA" id="ARBA00022725"/>
    </source>
</evidence>
<evidence type="ECO:0000256" key="1">
    <source>
        <dbReference type="ARBA" id="ARBA00004651"/>
    </source>
</evidence>
<evidence type="ECO:0000313" key="15">
    <source>
        <dbReference type="EMBL" id="KAG8432036.1"/>
    </source>
</evidence>
<feature type="transmembrane region" description="Helical" evidence="13">
    <location>
        <begin position="140"/>
        <end position="161"/>
    </location>
</feature>
<keyword evidence="7" id="KW-0297">G-protein coupled receptor</keyword>
<evidence type="ECO:0000256" key="13">
    <source>
        <dbReference type="SAM" id="Phobius"/>
    </source>
</evidence>
<feature type="domain" description="G-protein coupled receptors family 1 profile" evidence="14">
    <location>
        <begin position="41"/>
        <end position="291"/>
    </location>
</feature>
<dbReference type="GO" id="GO:0005549">
    <property type="term" value="F:odorant binding"/>
    <property type="evidence" value="ECO:0007669"/>
    <property type="project" value="TreeGrafter"/>
</dbReference>
<feature type="transmembrane region" description="Helical" evidence="13">
    <location>
        <begin position="92"/>
        <end position="120"/>
    </location>
</feature>
<keyword evidence="6 13" id="KW-1133">Transmembrane helix</keyword>
<evidence type="ECO:0000256" key="3">
    <source>
        <dbReference type="ARBA" id="ARBA00022606"/>
    </source>
</evidence>
<keyword evidence="4 13" id="KW-0812">Transmembrane</keyword>
<evidence type="ECO:0000313" key="16">
    <source>
        <dbReference type="Proteomes" id="UP000812440"/>
    </source>
</evidence>
<comment type="caution">
    <text evidence="15">The sequence shown here is derived from an EMBL/GenBank/DDBJ whole genome shotgun (WGS) entry which is preliminary data.</text>
</comment>
<keyword evidence="16" id="KW-1185">Reference proteome</keyword>
<sequence>MQNSTAFSQPLVMILTFGDLTSIKYLYCVFALLGYGVTIFANITVIAVILSHHTLQKPMYIFISTLCFNGVYGSSAFYPSLFINLISEVQAISYAGCILQVFAIHSYGCSEMTILCVMGFDRYVSICNPLRYNTIMSLTIVYKLIAAALLYSFISITIQIITTFRLPLCDSVILKIYCDNWSVVRLSCVDTTMNNLYGSLIIIVILGIMPVLIFISYVEILRVCARSSKDFRSKALQTCAPHLVSLSNYLLDVVFEVILYRYTPTSVPYAPRVFTSVNFLVVPPLLNPLMYGFKLQEIRIKIINSLFH</sequence>
<dbReference type="OrthoDB" id="6151005at2759"/>
<keyword evidence="8 13" id="KW-0472">Membrane</keyword>
<protein>
    <recommendedName>
        <fullName evidence="14">G-protein coupled receptors family 1 profile domain-containing protein</fullName>
    </recommendedName>
</protein>
<evidence type="ECO:0000256" key="7">
    <source>
        <dbReference type="ARBA" id="ARBA00023040"/>
    </source>
</evidence>
<dbReference type="SUPFAM" id="SSF81321">
    <property type="entry name" value="Family A G protein-coupled receptor-like"/>
    <property type="match status" value="1"/>
</dbReference>
<accession>A0A8T2IPG8</accession>
<reference evidence="15" key="1">
    <citation type="thesis" date="2020" institute="ProQuest LLC" country="789 East Eisenhower Parkway, Ann Arbor, MI, USA">
        <title>Comparative Genomics and Chromosome Evolution.</title>
        <authorList>
            <person name="Mudd A.B."/>
        </authorList>
    </citation>
    <scope>NUCLEOTIDE SEQUENCE</scope>
    <source>
        <strain evidence="15">Female2</strain>
        <tissue evidence="15">Blood</tissue>
    </source>
</reference>
<dbReference type="FunFam" id="1.20.1070.10:FF:000024">
    <property type="entry name" value="Olfactory receptor"/>
    <property type="match status" value="1"/>
</dbReference>
<dbReference type="PRINTS" id="PR00245">
    <property type="entry name" value="OLFACTORYR"/>
</dbReference>
<dbReference type="Pfam" id="PF13853">
    <property type="entry name" value="7tm_4"/>
    <property type="match status" value="1"/>
</dbReference>
<keyword evidence="10" id="KW-0675">Receptor</keyword>
<feature type="transmembrane region" description="Helical" evidence="13">
    <location>
        <begin position="62"/>
        <end position="86"/>
    </location>
</feature>
<evidence type="ECO:0000256" key="12">
    <source>
        <dbReference type="ARBA" id="ARBA00023224"/>
    </source>
</evidence>
<organism evidence="15 16">
    <name type="scientific">Hymenochirus boettgeri</name>
    <name type="common">Congo dwarf clawed frog</name>
    <dbReference type="NCBI Taxonomy" id="247094"/>
    <lineage>
        <taxon>Eukaryota</taxon>
        <taxon>Metazoa</taxon>
        <taxon>Chordata</taxon>
        <taxon>Craniata</taxon>
        <taxon>Vertebrata</taxon>
        <taxon>Euteleostomi</taxon>
        <taxon>Amphibia</taxon>
        <taxon>Batrachia</taxon>
        <taxon>Anura</taxon>
        <taxon>Pipoidea</taxon>
        <taxon>Pipidae</taxon>
        <taxon>Pipinae</taxon>
        <taxon>Hymenochirus</taxon>
    </lineage>
</organism>
<dbReference type="InterPro" id="IPR000725">
    <property type="entry name" value="Olfact_rcpt"/>
</dbReference>
<keyword evidence="9" id="KW-1015">Disulfide bond</keyword>
<dbReference type="GO" id="GO:0005886">
    <property type="term" value="C:plasma membrane"/>
    <property type="evidence" value="ECO:0007669"/>
    <property type="project" value="UniProtKB-SubCell"/>
</dbReference>
<proteinExistence type="predicted"/>
<dbReference type="PROSITE" id="PS50262">
    <property type="entry name" value="G_PROTEIN_RECEP_F1_2"/>
    <property type="match status" value="1"/>
</dbReference>
<evidence type="ECO:0000256" key="11">
    <source>
        <dbReference type="ARBA" id="ARBA00023180"/>
    </source>
</evidence>
<evidence type="ECO:0000256" key="6">
    <source>
        <dbReference type="ARBA" id="ARBA00022989"/>
    </source>
</evidence>
<feature type="transmembrane region" description="Helical" evidence="13">
    <location>
        <begin position="23"/>
        <end position="50"/>
    </location>
</feature>
<evidence type="ECO:0000256" key="4">
    <source>
        <dbReference type="ARBA" id="ARBA00022692"/>
    </source>
</evidence>